<organism evidence="3 4">
    <name type="scientific">Zizania palustris</name>
    <name type="common">Northern wild rice</name>
    <dbReference type="NCBI Taxonomy" id="103762"/>
    <lineage>
        <taxon>Eukaryota</taxon>
        <taxon>Viridiplantae</taxon>
        <taxon>Streptophyta</taxon>
        <taxon>Embryophyta</taxon>
        <taxon>Tracheophyta</taxon>
        <taxon>Spermatophyta</taxon>
        <taxon>Magnoliopsida</taxon>
        <taxon>Liliopsida</taxon>
        <taxon>Poales</taxon>
        <taxon>Poaceae</taxon>
        <taxon>BOP clade</taxon>
        <taxon>Oryzoideae</taxon>
        <taxon>Oryzeae</taxon>
        <taxon>Zizaniinae</taxon>
        <taxon>Zizania</taxon>
    </lineage>
</organism>
<evidence type="ECO:0000256" key="1">
    <source>
        <dbReference type="ARBA" id="ARBA00004123"/>
    </source>
</evidence>
<dbReference type="OrthoDB" id="27563at2759"/>
<sequence length="177" mass="20091">MAAAAQEEDEEALLTRAQAIITRVIQREDKPNPRLIHTLATLCEANEARYMQECADDPSYNNINIRNYHTIGKLANLLRENDDFYELVFCKLLSDNTYSAAVRSAAARLLLSCYSAWMPQYPHAFEDATVENIKNWVTEDAGASNEFEWKHLGKDNKPTDADMLQTYAIGLLAMALW</sequence>
<gene>
    <name evidence="3" type="ORF">GUJ93_ZPchr0458g22406</name>
</gene>
<dbReference type="AlphaFoldDB" id="A0A8J5RDM4"/>
<dbReference type="PANTHER" id="PTHR13129">
    <property type="entry name" value="VPRBP PROTEIN-RELATED"/>
    <property type="match status" value="1"/>
</dbReference>
<keyword evidence="4" id="KW-1185">Reference proteome</keyword>
<dbReference type="GO" id="GO:0016567">
    <property type="term" value="P:protein ubiquitination"/>
    <property type="evidence" value="ECO:0007669"/>
    <property type="project" value="InterPro"/>
</dbReference>
<comment type="caution">
    <text evidence="3">The sequence shown here is derived from an EMBL/GenBank/DDBJ whole genome shotgun (WGS) entry which is preliminary data.</text>
</comment>
<dbReference type="InterPro" id="IPR033270">
    <property type="entry name" value="VPRBP/DCAF1"/>
</dbReference>
<name>A0A8J5RDM4_ZIZPA</name>
<dbReference type="Proteomes" id="UP000729402">
    <property type="component" value="Unassembled WGS sequence"/>
</dbReference>
<protein>
    <submittedName>
        <fullName evidence="3">Uncharacterized protein</fullName>
    </submittedName>
</protein>
<keyword evidence="2" id="KW-0539">Nucleus</keyword>
<reference evidence="3" key="2">
    <citation type="submission" date="2021-02" db="EMBL/GenBank/DDBJ databases">
        <authorList>
            <person name="Kimball J.A."/>
            <person name="Haas M.W."/>
            <person name="Macchietto M."/>
            <person name="Kono T."/>
            <person name="Duquette J."/>
            <person name="Shao M."/>
        </authorList>
    </citation>
    <scope>NUCLEOTIDE SEQUENCE</scope>
    <source>
        <tissue evidence="3">Fresh leaf tissue</tissue>
    </source>
</reference>
<accession>A0A8J5RDM4</accession>
<dbReference type="EMBL" id="JAAALK010000953">
    <property type="protein sequence ID" value="KAG8044033.1"/>
    <property type="molecule type" value="Genomic_DNA"/>
</dbReference>
<evidence type="ECO:0000313" key="3">
    <source>
        <dbReference type="EMBL" id="KAG8044033.1"/>
    </source>
</evidence>
<dbReference type="GO" id="GO:0080008">
    <property type="term" value="C:Cul4-RING E3 ubiquitin ligase complex"/>
    <property type="evidence" value="ECO:0007669"/>
    <property type="project" value="TreeGrafter"/>
</dbReference>
<evidence type="ECO:0000313" key="4">
    <source>
        <dbReference type="Proteomes" id="UP000729402"/>
    </source>
</evidence>
<comment type="subcellular location">
    <subcellularLocation>
        <location evidence="1">Nucleus</location>
    </subcellularLocation>
</comment>
<reference evidence="3" key="1">
    <citation type="journal article" date="2021" name="bioRxiv">
        <title>Whole Genome Assembly and Annotation of Northern Wild Rice, Zizania palustris L., Supports a Whole Genome Duplication in the Zizania Genus.</title>
        <authorList>
            <person name="Haas M."/>
            <person name="Kono T."/>
            <person name="Macchietto M."/>
            <person name="Millas R."/>
            <person name="McGilp L."/>
            <person name="Shao M."/>
            <person name="Duquette J."/>
            <person name="Hirsch C.N."/>
            <person name="Kimball J."/>
        </authorList>
    </citation>
    <scope>NUCLEOTIDE SEQUENCE</scope>
    <source>
        <tissue evidence="3">Fresh leaf tissue</tissue>
    </source>
</reference>
<dbReference type="PANTHER" id="PTHR13129:SF4">
    <property type="entry name" value="DDB1- AND CUL4-ASSOCIATED FACTOR 1"/>
    <property type="match status" value="1"/>
</dbReference>
<proteinExistence type="predicted"/>
<dbReference type="GO" id="GO:0005634">
    <property type="term" value="C:nucleus"/>
    <property type="evidence" value="ECO:0007669"/>
    <property type="project" value="UniProtKB-SubCell"/>
</dbReference>
<evidence type="ECO:0000256" key="2">
    <source>
        <dbReference type="ARBA" id="ARBA00023242"/>
    </source>
</evidence>